<evidence type="ECO:0000313" key="7">
    <source>
        <dbReference type="Proteomes" id="UP000271339"/>
    </source>
</evidence>
<protein>
    <submittedName>
        <fullName evidence="6">Formiminoglutamase</fullName>
    </submittedName>
</protein>
<evidence type="ECO:0000256" key="3">
    <source>
        <dbReference type="ARBA" id="ARBA00022808"/>
    </source>
</evidence>
<dbReference type="Gene3D" id="3.40.800.10">
    <property type="entry name" value="Ureohydrolase domain"/>
    <property type="match status" value="1"/>
</dbReference>
<dbReference type="PANTHER" id="PTHR11358">
    <property type="entry name" value="ARGINASE/AGMATINASE"/>
    <property type="match status" value="1"/>
</dbReference>
<dbReference type="AlphaFoldDB" id="A0A3L9YE67"/>
<dbReference type="PROSITE" id="PS51409">
    <property type="entry name" value="ARGINASE_2"/>
    <property type="match status" value="1"/>
</dbReference>
<dbReference type="Pfam" id="PF00491">
    <property type="entry name" value="Arginase"/>
    <property type="match status" value="1"/>
</dbReference>
<dbReference type="Proteomes" id="UP000271339">
    <property type="component" value="Unassembled WGS sequence"/>
</dbReference>
<dbReference type="GO" id="GO:0046872">
    <property type="term" value="F:metal ion binding"/>
    <property type="evidence" value="ECO:0007669"/>
    <property type="project" value="UniProtKB-KW"/>
</dbReference>
<evidence type="ECO:0000256" key="1">
    <source>
        <dbReference type="ARBA" id="ARBA00022723"/>
    </source>
</evidence>
<dbReference type="RefSeq" id="WP_121907621.1">
    <property type="nucleotide sequence ID" value="NZ_REFC01000013.1"/>
</dbReference>
<reference evidence="6 7" key="1">
    <citation type="submission" date="2018-10" db="EMBL/GenBank/DDBJ databases">
        <title>Genomic Encyclopedia of Archaeal and Bacterial Type Strains, Phase II (KMG-II): from individual species to whole genera.</title>
        <authorList>
            <person name="Goeker M."/>
        </authorList>
    </citation>
    <scope>NUCLEOTIDE SEQUENCE [LARGE SCALE GENOMIC DNA]</scope>
    <source>
        <strain evidence="6 7">DSM 23424</strain>
    </source>
</reference>
<name>A0A3L9YE67_9FLAO</name>
<dbReference type="GO" id="GO:0008783">
    <property type="term" value="F:agmatinase activity"/>
    <property type="evidence" value="ECO:0007669"/>
    <property type="project" value="TreeGrafter"/>
</dbReference>
<dbReference type="OrthoDB" id="9788689at2"/>
<keyword evidence="1" id="KW-0479">Metal-binding</keyword>
<keyword evidence="7" id="KW-1185">Reference proteome</keyword>
<dbReference type="GO" id="GO:0033389">
    <property type="term" value="P:putrescine biosynthetic process from arginine, via agmatine"/>
    <property type="evidence" value="ECO:0007669"/>
    <property type="project" value="TreeGrafter"/>
</dbReference>
<proteinExistence type="inferred from homology"/>
<evidence type="ECO:0000313" key="6">
    <source>
        <dbReference type="EMBL" id="RMA58674.1"/>
    </source>
</evidence>
<dbReference type="CDD" id="cd09988">
    <property type="entry name" value="Formimidoylglutamase"/>
    <property type="match status" value="1"/>
</dbReference>
<evidence type="ECO:0000256" key="2">
    <source>
        <dbReference type="ARBA" id="ARBA00022801"/>
    </source>
</evidence>
<dbReference type="GO" id="GO:0006547">
    <property type="term" value="P:L-histidine metabolic process"/>
    <property type="evidence" value="ECO:0007669"/>
    <property type="project" value="UniProtKB-KW"/>
</dbReference>
<dbReference type="InterPro" id="IPR006035">
    <property type="entry name" value="Ureohydrolase"/>
</dbReference>
<dbReference type="PANTHER" id="PTHR11358:SF35">
    <property type="entry name" value="FORMIMIDOYLGLUTAMASE"/>
    <property type="match status" value="1"/>
</dbReference>
<accession>A0A3L9YE67</accession>
<organism evidence="6 7">
    <name type="scientific">Ulvibacter antarcticus</name>
    <dbReference type="NCBI Taxonomy" id="442714"/>
    <lineage>
        <taxon>Bacteria</taxon>
        <taxon>Pseudomonadati</taxon>
        <taxon>Bacteroidota</taxon>
        <taxon>Flavobacteriia</taxon>
        <taxon>Flavobacteriales</taxon>
        <taxon>Flavobacteriaceae</taxon>
        <taxon>Ulvibacter</taxon>
    </lineage>
</organism>
<dbReference type="EMBL" id="REFC01000013">
    <property type="protein sequence ID" value="RMA58674.1"/>
    <property type="molecule type" value="Genomic_DNA"/>
</dbReference>
<evidence type="ECO:0000256" key="4">
    <source>
        <dbReference type="ARBA" id="ARBA00023211"/>
    </source>
</evidence>
<dbReference type="InterPro" id="IPR023696">
    <property type="entry name" value="Ureohydrolase_dom_sf"/>
</dbReference>
<comment type="caution">
    <text evidence="6">The sequence shown here is derived from an EMBL/GenBank/DDBJ whole genome shotgun (WGS) entry which is preliminary data.</text>
</comment>
<sequence>MSTLKTYTKKDLESFTNPRTGEQKFGEVVMVFSNWDELKKSAVKYVLVGIPETIGVRANLGKSGAETAWTAGLRALCNIQNNRYTNAKNVMILGEIDCKTENEKAGNISNNDPNVLDKLGELVTQIDNKVSEVVQKIVEAGKIPILIGGGHNNSFGNIKGSSNALGKPINCINFDAHTDFRALEHRHSGNGFSYAFEDGFLQRYFIFGLHLNYTSQAVFESIHKHESRVKFNLFESISVSEEISFTDAMKQANDFCCGSDFGLELDMDAIEAMGSSAMTPSGFSITEARRFMRYFAKKDHCRYIHICEGNPEAGIFPNQVAKTISYLISDVISI</sequence>
<comment type="similarity">
    <text evidence="5">Belongs to the arginase family.</text>
</comment>
<evidence type="ECO:0000256" key="5">
    <source>
        <dbReference type="PROSITE-ProRule" id="PRU00742"/>
    </source>
</evidence>
<dbReference type="SUPFAM" id="SSF52768">
    <property type="entry name" value="Arginase/deacetylase"/>
    <property type="match status" value="1"/>
</dbReference>
<keyword evidence="4" id="KW-0464">Manganese</keyword>
<gene>
    <name evidence="6" type="ORF">BXY75_2048</name>
</gene>
<keyword evidence="3" id="KW-0369">Histidine metabolism</keyword>
<keyword evidence="2" id="KW-0378">Hydrolase</keyword>